<sequence>MNNNLIILLSSLLIRCRLSTPIYRDCLEALFFNSYNTSTYNIQPIANGNIAEVKCSFLNGDIIEMEIGNDVQQNVKLKSSTKKIININYSTLTYEELRELIQFSKNCSQEMALQAVEASPKSYSFQFLDGTNHLLNSAKDGICKCIITQPCETNAANSCPMSGNLDYNKNFNLNGKLAVLSERLPLIRTSYGDLNDPGEWAKHTIQPLKCHNEMHNKIKLLLTAKCSMDIGVLVDRNKETCLKLDQSSIYLSYYSNKIIKIVSSSDKNLMVTVYSKLENGGILVCKQDENNLHFNCGERANRLLTIHIYAKTLISICEIEE</sequence>
<accession>A0A7I8WF25</accession>
<proteinExistence type="predicted"/>
<dbReference type="AlphaFoldDB" id="A0A7I8WF25"/>
<comment type="caution">
    <text evidence="2">The sequence shown here is derived from an EMBL/GenBank/DDBJ whole genome shotgun (WGS) entry which is preliminary data.</text>
</comment>
<dbReference type="EMBL" id="CAJFCJ010000087">
    <property type="protein sequence ID" value="CAD5126807.1"/>
    <property type="molecule type" value="Genomic_DNA"/>
</dbReference>
<evidence type="ECO:0000313" key="2">
    <source>
        <dbReference type="EMBL" id="CAD5126807.1"/>
    </source>
</evidence>
<keyword evidence="3" id="KW-1185">Reference proteome</keyword>
<name>A0A7I8WF25_9ANNE</name>
<evidence type="ECO:0000313" key="3">
    <source>
        <dbReference type="Proteomes" id="UP000549394"/>
    </source>
</evidence>
<organism evidence="2 3">
    <name type="scientific">Dimorphilus gyrociliatus</name>
    <dbReference type="NCBI Taxonomy" id="2664684"/>
    <lineage>
        <taxon>Eukaryota</taxon>
        <taxon>Metazoa</taxon>
        <taxon>Spiralia</taxon>
        <taxon>Lophotrochozoa</taxon>
        <taxon>Annelida</taxon>
        <taxon>Polychaeta</taxon>
        <taxon>Polychaeta incertae sedis</taxon>
        <taxon>Dinophilidae</taxon>
        <taxon>Dimorphilus</taxon>
    </lineage>
</organism>
<reference evidence="2 3" key="1">
    <citation type="submission" date="2020-08" db="EMBL/GenBank/DDBJ databases">
        <authorList>
            <person name="Hejnol A."/>
        </authorList>
    </citation>
    <scope>NUCLEOTIDE SEQUENCE [LARGE SCALE GENOMIC DNA]</scope>
</reference>
<evidence type="ECO:0000256" key="1">
    <source>
        <dbReference type="SAM" id="SignalP"/>
    </source>
</evidence>
<feature type="chain" id="PRO_5029698560" evidence="1">
    <location>
        <begin position="20"/>
        <end position="321"/>
    </location>
</feature>
<gene>
    <name evidence="2" type="ORF">DGYR_LOCUS14033</name>
</gene>
<keyword evidence="1" id="KW-0732">Signal</keyword>
<dbReference type="Proteomes" id="UP000549394">
    <property type="component" value="Unassembled WGS sequence"/>
</dbReference>
<feature type="signal peptide" evidence="1">
    <location>
        <begin position="1"/>
        <end position="19"/>
    </location>
</feature>
<protein>
    <submittedName>
        <fullName evidence="2">Uncharacterized protein</fullName>
    </submittedName>
</protein>